<protein>
    <submittedName>
        <fullName evidence="2">Uncharacterized protein</fullName>
    </submittedName>
</protein>
<evidence type="ECO:0000256" key="1">
    <source>
        <dbReference type="SAM" id="Phobius"/>
    </source>
</evidence>
<evidence type="ECO:0000313" key="2">
    <source>
        <dbReference type="EMBL" id="PTF63313.1"/>
    </source>
</evidence>
<dbReference type="AlphaFoldDB" id="A0A2T4LPV4"/>
<feature type="transmembrane region" description="Helical" evidence="1">
    <location>
        <begin position="73"/>
        <end position="89"/>
    </location>
</feature>
<feature type="transmembrane region" description="Helical" evidence="1">
    <location>
        <begin position="12"/>
        <end position="36"/>
    </location>
</feature>
<reference evidence="2 3" key="1">
    <citation type="journal article" date="2016" name="Front. Microbiol.">
        <title>Comprehensive Phylogenetic Analysis of Bovine Non-aureus Staphylococci Species Based on Whole-Genome Sequencing.</title>
        <authorList>
            <person name="Naushad S."/>
            <person name="Barkema H.W."/>
            <person name="Luby C."/>
            <person name="Condas L.A."/>
            <person name="Nobrega D.B."/>
            <person name="Carson D.A."/>
            <person name="De Buck J."/>
        </authorList>
    </citation>
    <scope>NUCLEOTIDE SEQUENCE [LARGE SCALE GENOMIC DNA]</scope>
    <source>
        <strain evidence="2 3">SNUC 3829</strain>
    </source>
</reference>
<gene>
    <name evidence="2" type="ORF">BUY34_11555</name>
</gene>
<proteinExistence type="predicted"/>
<dbReference type="EMBL" id="PYZR01000179">
    <property type="protein sequence ID" value="PTF63313.1"/>
    <property type="molecule type" value="Genomic_DNA"/>
</dbReference>
<keyword evidence="1" id="KW-1133">Transmembrane helix</keyword>
<sequence length="90" mass="10827">MFSEKAEKYKKYKTLASIFINISIIALVFLLGFFLIFDWLFLDYFANFFKGLFILGLVFELIPDFLEKNKNTMIWGTIFILFMIFVFFIF</sequence>
<comment type="caution">
    <text evidence="2">The sequence shown here is derived from an EMBL/GenBank/DDBJ whole genome shotgun (WGS) entry which is preliminary data.</text>
</comment>
<feature type="transmembrane region" description="Helical" evidence="1">
    <location>
        <begin position="48"/>
        <end position="66"/>
    </location>
</feature>
<evidence type="ECO:0000313" key="3">
    <source>
        <dbReference type="Proteomes" id="UP000241208"/>
    </source>
</evidence>
<keyword evidence="1" id="KW-0472">Membrane</keyword>
<name>A0A2T4LPV4_9STAP</name>
<keyword evidence="1" id="KW-0812">Transmembrane</keyword>
<accession>A0A2T4LPV4</accession>
<dbReference type="Proteomes" id="UP000241208">
    <property type="component" value="Unassembled WGS sequence"/>
</dbReference>
<organism evidence="2 3">
    <name type="scientific">Staphylococcus cohnii</name>
    <dbReference type="NCBI Taxonomy" id="29382"/>
    <lineage>
        <taxon>Bacteria</taxon>
        <taxon>Bacillati</taxon>
        <taxon>Bacillota</taxon>
        <taxon>Bacilli</taxon>
        <taxon>Bacillales</taxon>
        <taxon>Staphylococcaceae</taxon>
        <taxon>Staphylococcus</taxon>
        <taxon>Staphylococcus cohnii species complex</taxon>
    </lineage>
</organism>
<dbReference type="RefSeq" id="WP_107523711.1">
    <property type="nucleotide sequence ID" value="NZ_PYZR01000179.1"/>
</dbReference>